<dbReference type="EMBL" id="GL945438">
    <property type="protein sequence ID" value="EGO21631.1"/>
    <property type="molecule type" value="Genomic_DNA"/>
</dbReference>
<evidence type="ECO:0000313" key="2">
    <source>
        <dbReference type="EMBL" id="EGO21631.1"/>
    </source>
</evidence>
<dbReference type="KEGG" id="sla:SERLADRAFT_474262"/>
<dbReference type="AlphaFoldDB" id="F8P4U4"/>
<accession>F8P4U4</accession>
<dbReference type="PANTHER" id="PTHR43433:SF5">
    <property type="entry name" value="AB HYDROLASE-1 DOMAIN-CONTAINING PROTEIN"/>
    <property type="match status" value="1"/>
</dbReference>
<dbReference type="Proteomes" id="UP000008064">
    <property type="component" value="Unassembled WGS sequence"/>
</dbReference>
<dbReference type="Pfam" id="PF00561">
    <property type="entry name" value="Abhydrolase_1"/>
    <property type="match status" value="1"/>
</dbReference>
<reference evidence="2" key="1">
    <citation type="submission" date="2011-04" db="EMBL/GenBank/DDBJ databases">
        <title>Evolution of plant cell wall degrading machinery underlies the functional diversity of forest fungi.</title>
        <authorList>
            <consortium name="US DOE Joint Genome Institute (JGI-PGF)"/>
            <person name="Eastwood D.C."/>
            <person name="Floudas D."/>
            <person name="Binder M."/>
            <person name="Majcherczyk A."/>
            <person name="Schneider P."/>
            <person name="Aerts A."/>
            <person name="Asiegbu F.O."/>
            <person name="Baker S.E."/>
            <person name="Barry K."/>
            <person name="Bendiksby M."/>
            <person name="Blumentritt M."/>
            <person name="Coutinho P.M."/>
            <person name="Cullen D."/>
            <person name="Cullen D."/>
            <person name="Gathman A."/>
            <person name="Goodell B."/>
            <person name="Henrissat B."/>
            <person name="Ihrmark K."/>
            <person name="Kauserud H."/>
            <person name="Kohler A."/>
            <person name="LaButti K."/>
            <person name="Lapidus A."/>
            <person name="Lavin J.L."/>
            <person name="Lee Y.-H."/>
            <person name="Lindquist E."/>
            <person name="Lilly W."/>
            <person name="Lucas S."/>
            <person name="Morin E."/>
            <person name="Murat C."/>
            <person name="Oguiza J.A."/>
            <person name="Park J."/>
            <person name="Pisabarro A.G."/>
            <person name="Riley R."/>
            <person name="Rosling A."/>
            <person name="Salamov A."/>
            <person name="Schmidt O."/>
            <person name="Schmutz J."/>
            <person name="Skrede I."/>
            <person name="Stenlid J."/>
            <person name="Wiebenga A."/>
            <person name="Xie X."/>
            <person name="Kues U."/>
            <person name="Hibbett D.S."/>
            <person name="Hoffmeister D."/>
            <person name="Hogberg N."/>
            <person name="Martin F."/>
            <person name="Grigoriev I.V."/>
            <person name="Watkinson S.C."/>
        </authorList>
    </citation>
    <scope>NUCLEOTIDE SEQUENCE</scope>
    <source>
        <strain evidence="2">S7.9</strain>
    </source>
</reference>
<dbReference type="RefSeq" id="XP_007321417.1">
    <property type="nucleotide sequence ID" value="XM_007321355.1"/>
</dbReference>
<name>F8P4U4_SERL9</name>
<dbReference type="PANTHER" id="PTHR43433">
    <property type="entry name" value="HYDROLASE, ALPHA/BETA FOLD FAMILY PROTEIN"/>
    <property type="match status" value="1"/>
</dbReference>
<dbReference type="InterPro" id="IPR000073">
    <property type="entry name" value="AB_hydrolase_1"/>
</dbReference>
<dbReference type="InterPro" id="IPR050471">
    <property type="entry name" value="AB_hydrolase"/>
</dbReference>
<sequence length="329" mass="36665">MSQPTPELNTLFDPLTCTRKGLCPVTQIRNKGDPLESHSLYFEQHGTGPEKILFIMGLNGTLFAWGSQIDHFGHSDKYTALAFDNRGVGHSGSPMGPYTTSGMAEDAITLLNYVGWTDKHSLHVVGISLGGMIAQELSTRIPERIISLSLVVTKAGGRIWNNFPSLSNGIKMFRTWVMTPEAKAALLVDLLFPQEWLDEKALNDSSGRTNRDVQFAAWKRRDNTIPRQTAIGSLSQMSAAYTHHCSDERLRTLSSTIPKVAIIGADQDKLVDSHNSIYLKKQMPEAELIMFEKTGHAISGQDVPRFNRTLERIFEEGREKIGRAENRSH</sequence>
<protein>
    <recommendedName>
        <fullName evidence="1">AB hydrolase-1 domain-containing protein</fullName>
    </recommendedName>
</protein>
<dbReference type="HOGENOM" id="CLU_020336_20_1_1"/>
<gene>
    <name evidence="2" type="ORF">SERLADRAFT_474262</name>
</gene>
<dbReference type="GeneID" id="18820453"/>
<dbReference type="InterPro" id="IPR029058">
    <property type="entry name" value="AB_hydrolase_fold"/>
</dbReference>
<dbReference type="OrthoDB" id="19657at2759"/>
<dbReference type="Gene3D" id="3.40.50.1820">
    <property type="entry name" value="alpha/beta hydrolase"/>
    <property type="match status" value="1"/>
</dbReference>
<proteinExistence type="predicted"/>
<organism>
    <name type="scientific">Serpula lacrymans var. lacrymans (strain S7.9)</name>
    <name type="common">Dry rot fungus</name>
    <dbReference type="NCBI Taxonomy" id="578457"/>
    <lineage>
        <taxon>Eukaryota</taxon>
        <taxon>Fungi</taxon>
        <taxon>Dikarya</taxon>
        <taxon>Basidiomycota</taxon>
        <taxon>Agaricomycotina</taxon>
        <taxon>Agaricomycetes</taxon>
        <taxon>Agaricomycetidae</taxon>
        <taxon>Boletales</taxon>
        <taxon>Coniophorineae</taxon>
        <taxon>Serpulaceae</taxon>
        <taxon>Serpula</taxon>
    </lineage>
</organism>
<dbReference type="SUPFAM" id="SSF53474">
    <property type="entry name" value="alpha/beta-Hydrolases"/>
    <property type="match status" value="1"/>
</dbReference>
<feature type="domain" description="AB hydrolase-1" evidence="1">
    <location>
        <begin position="52"/>
        <end position="298"/>
    </location>
</feature>
<evidence type="ECO:0000259" key="1">
    <source>
        <dbReference type="Pfam" id="PF00561"/>
    </source>
</evidence>